<dbReference type="OrthoDB" id="531008at2759"/>
<evidence type="ECO:0000313" key="3">
    <source>
        <dbReference type="Proteomes" id="UP000230069"/>
    </source>
</evidence>
<dbReference type="EMBL" id="KZ305034">
    <property type="protein sequence ID" value="PIA44542.1"/>
    <property type="molecule type" value="Genomic_DNA"/>
</dbReference>
<keyword evidence="1" id="KW-1133">Transmembrane helix</keyword>
<sequence>MSTCSYIFFLSISLIFQNTNDKTCLIVKYTIPWIIVYLFSHLNISLYSMCSIKKTFKRSCPMNFVLVYYIHCFDKPHCVYVCSLYPVVTRILNELIVWRLHHCK</sequence>
<accession>A0A2G5DM06</accession>
<dbReference type="AlphaFoldDB" id="A0A2G5DM06"/>
<evidence type="ECO:0000313" key="2">
    <source>
        <dbReference type="EMBL" id="PIA44542.1"/>
    </source>
</evidence>
<reference evidence="2 3" key="1">
    <citation type="submission" date="2017-09" db="EMBL/GenBank/DDBJ databases">
        <title>WGS assembly of Aquilegia coerulea Goldsmith.</title>
        <authorList>
            <person name="Hodges S."/>
            <person name="Kramer E."/>
            <person name="Nordborg M."/>
            <person name="Tomkins J."/>
            <person name="Borevitz J."/>
            <person name="Derieg N."/>
            <person name="Yan J."/>
            <person name="Mihaltcheva S."/>
            <person name="Hayes R.D."/>
            <person name="Rokhsar D."/>
        </authorList>
    </citation>
    <scope>NUCLEOTIDE SEQUENCE [LARGE SCALE GENOMIC DNA]</scope>
    <source>
        <strain evidence="3">cv. Goldsmith</strain>
    </source>
</reference>
<name>A0A2G5DM06_AQUCA</name>
<organism evidence="2 3">
    <name type="scientific">Aquilegia coerulea</name>
    <name type="common">Rocky mountain columbine</name>
    <dbReference type="NCBI Taxonomy" id="218851"/>
    <lineage>
        <taxon>Eukaryota</taxon>
        <taxon>Viridiplantae</taxon>
        <taxon>Streptophyta</taxon>
        <taxon>Embryophyta</taxon>
        <taxon>Tracheophyta</taxon>
        <taxon>Spermatophyta</taxon>
        <taxon>Magnoliopsida</taxon>
        <taxon>Ranunculales</taxon>
        <taxon>Ranunculaceae</taxon>
        <taxon>Thalictroideae</taxon>
        <taxon>Aquilegia</taxon>
    </lineage>
</organism>
<keyword evidence="1" id="KW-0472">Membrane</keyword>
<dbReference type="InParanoid" id="A0A2G5DM06"/>
<proteinExistence type="predicted"/>
<keyword evidence="3" id="KW-1185">Reference proteome</keyword>
<feature type="transmembrane region" description="Helical" evidence="1">
    <location>
        <begin position="31"/>
        <end position="49"/>
    </location>
</feature>
<protein>
    <submittedName>
        <fullName evidence="2">Uncharacterized protein</fullName>
    </submittedName>
</protein>
<gene>
    <name evidence="2" type="ORF">AQUCO_01700267v1</name>
</gene>
<keyword evidence="1" id="KW-0812">Transmembrane</keyword>
<evidence type="ECO:0000256" key="1">
    <source>
        <dbReference type="SAM" id="Phobius"/>
    </source>
</evidence>
<dbReference type="Proteomes" id="UP000230069">
    <property type="component" value="Unassembled WGS sequence"/>
</dbReference>